<dbReference type="InterPro" id="IPR000182">
    <property type="entry name" value="GNAT_dom"/>
</dbReference>
<dbReference type="RefSeq" id="WP_011366415.1">
    <property type="nucleotide sequence ID" value="NC_007519.1"/>
</dbReference>
<accession>Q316S9</accession>
<dbReference type="InterPro" id="IPR016181">
    <property type="entry name" value="Acyl_CoA_acyltransferase"/>
</dbReference>
<feature type="compositionally biased region" description="Basic and acidic residues" evidence="3">
    <location>
        <begin position="190"/>
        <end position="206"/>
    </location>
</feature>
<feature type="region of interest" description="Disordered" evidence="3">
    <location>
        <begin position="165"/>
        <end position="223"/>
    </location>
</feature>
<protein>
    <submittedName>
        <fullName evidence="5">GCN5-related N-acetyltransferase</fullName>
    </submittedName>
</protein>
<feature type="domain" description="N-acetyltransferase" evidence="4">
    <location>
        <begin position="11"/>
        <end position="156"/>
    </location>
</feature>
<evidence type="ECO:0000256" key="2">
    <source>
        <dbReference type="ARBA" id="ARBA00023315"/>
    </source>
</evidence>
<dbReference type="STRING" id="207559.Dde_0266"/>
<dbReference type="AlphaFoldDB" id="Q316S9"/>
<dbReference type="EMBL" id="CP000112">
    <property type="protein sequence ID" value="ABB37067.1"/>
    <property type="molecule type" value="Genomic_DNA"/>
</dbReference>
<dbReference type="KEGG" id="dde:Dde_0266"/>
<dbReference type="PANTHER" id="PTHR43072">
    <property type="entry name" value="N-ACETYLTRANSFERASE"/>
    <property type="match status" value="1"/>
</dbReference>
<dbReference type="HOGENOM" id="CLU_110672_0_0_7"/>
<dbReference type="SUPFAM" id="SSF55729">
    <property type="entry name" value="Acyl-CoA N-acyltransferases (Nat)"/>
    <property type="match status" value="1"/>
</dbReference>
<evidence type="ECO:0000313" key="5">
    <source>
        <dbReference type="EMBL" id="ABB37067.1"/>
    </source>
</evidence>
<dbReference type="CDD" id="cd04301">
    <property type="entry name" value="NAT_SF"/>
    <property type="match status" value="1"/>
</dbReference>
<reference evidence="5 6" key="1">
    <citation type="journal article" date="2011" name="J. Bacteriol.">
        <title>Complete genome sequence and updated annotation of Desulfovibrio alaskensis G20.</title>
        <authorList>
            <person name="Hauser L.J."/>
            <person name="Land M.L."/>
            <person name="Brown S.D."/>
            <person name="Larimer F."/>
            <person name="Keller K.L."/>
            <person name="Rapp-Giles B.J."/>
            <person name="Price M.N."/>
            <person name="Lin M."/>
            <person name="Bruce D.C."/>
            <person name="Detter J.C."/>
            <person name="Tapia R."/>
            <person name="Han C.S."/>
            <person name="Goodwin L.A."/>
            <person name="Cheng J.F."/>
            <person name="Pitluck S."/>
            <person name="Copeland A."/>
            <person name="Lucas S."/>
            <person name="Nolan M."/>
            <person name="Lapidus A.L."/>
            <person name="Palumbo A.V."/>
            <person name="Wall J.D."/>
        </authorList>
    </citation>
    <scope>NUCLEOTIDE SEQUENCE [LARGE SCALE GENOMIC DNA]</scope>
    <source>
        <strain evidence="6">ATCC BAA 1058 / DSM 17464 / G20</strain>
    </source>
</reference>
<proteinExistence type="predicted"/>
<evidence type="ECO:0000313" key="6">
    <source>
        <dbReference type="Proteomes" id="UP000002710"/>
    </source>
</evidence>
<keyword evidence="1 5" id="KW-0808">Transferase</keyword>
<organism evidence="5 6">
    <name type="scientific">Oleidesulfovibrio alaskensis (strain ATCC BAA-1058 / DSM 17464 / G20)</name>
    <name type="common">Desulfovibrio alaskensis</name>
    <dbReference type="NCBI Taxonomy" id="207559"/>
    <lineage>
        <taxon>Bacteria</taxon>
        <taxon>Pseudomonadati</taxon>
        <taxon>Thermodesulfobacteriota</taxon>
        <taxon>Desulfovibrionia</taxon>
        <taxon>Desulfovibrionales</taxon>
        <taxon>Desulfovibrionaceae</taxon>
        <taxon>Oleidesulfovibrio</taxon>
    </lineage>
</organism>
<dbReference type="Proteomes" id="UP000002710">
    <property type="component" value="Chromosome"/>
</dbReference>
<evidence type="ECO:0000259" key="4">
    <source>
        <dbReference type="PROSITE" id="PS51186"/>
    </source>
</evidence>
<gene>
    <name evidence="5" type="ordered locus">Dde_0266</name>
</gene>
<evidence type="ECO:0000256" key="1">
    <source>
        <dbReference type="ARBA" id="ARBA00022679"/>
    </source>
</evidence>
<dbReference type="PROSITE" id="PS51186">
    <property type="entry name" value="GNAT"/>
    <property type="match status" value="1"/>
</dbReference>
<sequence>MSSDKPHSPEIHIREMSIDDLAPVFHMGERLFTCDLYPFLYRTWDEWEVVGHYNTDPEFCLVAEADGRLAGFIIGTLISKASWTYGYIIWIGVEPEFHGCGIGHRLYDKMVDRMVAEGARYLIADTDPSNGPALRFFSGKGFSSEQDHVILTLNLHHNPQYQQVLKKHGSGSTVAKEHTPTRSKKRRTRTPAEPKTGKTEGVHPRDPAAAGGHGSCGSSKDSA</sequence>
<dbReference type="Gene3D" id="3.40.630.30">
    <property type="match status" value="1"/>
</dbReference>
<dbReference type="eggNOG" id="COG0456">
    <property type="taxonomic scope" value="Bacteria"/>
</dbReference>
<dbReference type="GO" id="GO:0016747">
    <property type="term" value="F:acyltransferase activity, transferring groups other than amino-acyl groups"/>
    <property type="evidence" value="ECO:0007669"/>
    <property type="project" value="InterPro"/>
</dbReference>
<keyword evidence="6" id="KW-1185">Reference proteome</keyword>
<dbReference type="Pfam" id="PF00583">
    <property type="entry name" value="Acetyltransf_1"/>
    <property type="match status" value="1"/>
</dbReference>
<dbReference type="PANTHER" id="PTHR43072:SF51">
    <property type="entry name" value="ABC SUPERFAMILY TRANSPORT PROTEIN"/>
    <property type="match status" value="1"/>
</dbReference>
<keyword evidence="2" id="KW-0012">Acyltransferase</keyword>
<name>Q316S9_OLEA2</name>
<evidence type="ECO:0000256" key="3">
    <source>
        <dbReference type="SAM" id="MobiDB-lite"/>
    </source>
</evidence>